<comment type="caution">
    <text evidence="1">The sequence shown here is derived from an EMBL/GenBank/DDBJ whole genome shotgun (WGS) entry which is preliminary data.</text>
</comment>
<gene>
    <name evidence="1" type="ORF">M091_1752</name>
</gene>
<protein>
    <submittedName>
        <fullName evidence="1">Uncharacterized protein</fullName>
    </submittedName>
</protein>
<proteinExistence type="predicted"/>
<dbReference type="EMBL" id="JNHK01000092">
    <property type="protein sequence ID" value="KDS35997.1"/>
    <property type="molecule type" value="Genomic_DNA"/>
</dbReference>
<name>A0AB34L4Z3_PARDI</name>
<evidence type="ECO:0000313" key="1">
    <source>
        <dbReference type="EMBL" id="KDS35997.1"/>
    </source>
</evidence>
<accession>A0AB34L4Z3</accession>
<organism evidence="1 2">
    <name type="scientific">Parabacteroides distasonis str. 3776 D15 i</name>
    <dbReference type="NCBI Taxonomy" id="1339342"/>
    <lineage>
        <taxon>Bacteria</taxon>
        <taxon>Pseudomonadati</taxon>
        <taxon>Bacteroidota</taxon>
        <taxon>Bacteroidia</taxon>
        <taxon>Bacteroidales</taxon>
        <taxon>Tannerellaceae</taxon>
        <taxon>Parabacteroides</taxon>
    </lineage>
</organism>
<sequence length="88" mass="10327">MLDIMASTGIDTFSFCCNDILTLLANTYVKAEKHQVRKVLQECWKLTPAHNTLTYTTYQVDYNRECRYSSLRRTGRYYTVARAFLETL</sequence>
<dbReference type="Proteomes" id="UP000027850">
    <property type="component" value="Unassembled WGS sequence"/>
</dbReference>
<dbReference type="AlphaFoldDB" id="A0AB34L4Z3"/>
<evidence type="ECO:0000313" key="2">
    <source>
        <dbReference type="Proteomes" id="UP000027850"/>
    </source>
</evidence>
<reference evidence="1 2" key="1">
    <citation type="submission" date="2014-04" db="EMBL/GenBank/DDBJ databases">
        <authorList>
            <person name="Sears C."/>
            <person name="Carroll K."/>
            <person name="Sack B.R."/>
            <person name="Qadri F."/>
            <person name="Myers L.L."/>
            <person name="Chung G.-T."/>
            <person name="Escheverria P."/>
            <person name="Fraser C.M."/>
            <person name="Sadzewicz L."/>
            <person name="Shefchek K.A."/>
            <person name="Tallon L."/>
            <person name="Das S.P."/>
            <person name="Daugherty S."/>
            <person name="Mongodin E.F."/>
        </authorList>
    </citation>
    <scope>NUCLEOTIDE SEQUENCE [LARGE SCALE GENOMIC DNA]</scope>
    <source>
        <strain evidence="1 2">3776 D15 i</strain>
    </source>
</reference>